<proteinExistence type="predicted"/>
<accession>X0SN50</accession>
<reference evidence="1" key="1">
    <citation type="journal article" date="2014" name="Front. Microbiol.">
        <title>High frequency of phylogenetically diverse reductive dehalogenase-homologous genes in deep subseafloor sedimentary metagenomes.</title>
        <authorList>
            <person name="Kawai M."/>
            <person name="Futagami T."/>
            <person name="Toyoda A."/>
            <person name="Takaki Y."/>
            <person name="Nishi S."/>
            <person name="Hori S."/>
            <person name="Arai W."/>
            <person name="Tsubouchi T."/>
            <person name="Morono Y."/>
            <person name="Uchiyama I."/>
            <person name="Ito T."/>
            <person name="Fujiyama A."/>
            <person name="Inagaki F."/>
            <person name="Takami H."/>
        </authorList>
    </citation>
    <scope>NUCLEOTIDE SEQUENCE</scope>
    <source>
        <strain evidence="1">Expedition CK06-06</strain>
    </source>
</reference>
<dbReference type="AlphaFoldDB" id="X0SN50"/>
<sequence length="88" mass="9963">MRDFWWQSNAITQAIIAQKVVNTPGSKMAKSIKLCKMTPKQAQKRAAAMMLDTRYLMLDARIACKGDVRRRKPMIKTATGVTYNVTIT</sequence>
<organism evidence="1">
    <name type="scientific">marine sediment metagenome</name>
    <dbReference type="NCBI Taxonomy" id="412755"/>
    <lineage>
        <taxon>unclassified sequences</taxon>
        <taxon>metagenomes</taxon>
        <taxon>ecological metagenomes</taxon>
    </lineage>
</organism>
<protein>
    <submittedName>
        <fullName evidence="1">Uncharacterized protein</fullName>
    </submittedName>
</protein>
<evidence type="ECO:0000313" key="1">
    <source>
        <dbReference type="EMBL" id="GAF82459.1"/>
    </source>
</evidence>
<comment type="caution">
    <text evidence="1">The sequence shown here is derived from an EMBL/GenBank/DDBJ whole genome shotgun (WGS) entry which is preliminary data.</text>
</comment>
<gene>
    <name evidence="1" type="ORF">S01H1_06613</name>
</gene>
<dbReference type="EMBL" id="BARS01003412">
    <property type="protein sequence ID" value="GAF82459.1"/>
    <property type="molecule type" value="Genomic_DNA"/>
</dbReference>
<name>X0SN50_9ZZZZ</name>